<gene>
    <name evidence="2" type="ORF">KC622_00770</name>
</gene>
<keyword evidence="1" id="KW-1133">Transmembrane helix</keyword>
<dbReference type="AlphaFoldDB" id="A0A955I1I5"/>
<evidence type="ECO:0000313" key="3">
    <source>
        <dbReference type="Proteomes" id="UP000748332"/>
    </source>
</evidence>
<reference evidence="2" key="2">
    <citation type="journal article" date="2021" name="Microbiome">
        <title>Successional dynamics and alternative stable states in a saline activated sludge microbial community over 9 years.</title>
        <authorList>
            <person name="Wang Y."/>
            <person name="Ye J."/>
            <person name="Ju F."/>
            <person name="Liu L."/>
            <person name="Boyd J.A."/>
            <person name="Deng Y."/>
            <person name="Parks D.H."/>
            <person name="Jiang X."/>
            <person name="Yin X."/>
            <person name="Woodcroft B.J."/>
            <person name="Tyson G.W."/>
            <person name="Hugenholtz P."/>
            <person name="Polz M.F."/>
            <person name="Zhang T."/>
        </authorList>
    </citation>
    <scope>NUCLEOTIDE SEQUENCE</scope>
    <source>
        <strain evidence="2">HKST-UBA16</strain>
    </source>
</reference>
<dbReference type="Pfam" id="PF18895">
    <property type="entry name" value="T4SS_pilin"/>
    <property type="match status" value="1"/>
</dbReference>
<dbReference type="EMBL" id="JAGQLM010000031">
    <property type="protein sequence ID" value="MCA9374843.1"/>
    <property type="molecule type" value="Genomic_DNA"/>
</dbReference>
<feature type="transmembrane region" description="Helical" evidence="1">
    <location>
        <begin position="84"/>
        <end position="106"/>
    </location>
</feature>
<reference evidence="2" key="1">
    <citation type="submission" date="2020-04" db="EMBL/GenBank/DDBJ databases">
        <authorList>
            <person name="Zhang T."/>
        </authorList>
    </citation>
    <scope>NUCLEOTIDE SEQUENCE</scope>
    <source>
        <strain evidence="2">HKST-UBA16</strain>
    </source>
</reference>
<dbReference type="InterPro" id="IPR043993">
    <property type="entry name" value="T4SS_pilin"/>
</dbReference>
<comment type="caution">
    <text evidence="2">The sequence shown here is derived from an EMBL/GenBank/DDBJ whole genome shotgun (WGS) entry which is preliminary data.</text>
</comment>
<feature type="transmembrane region" description="Helical" evidence="1">
    <location>
        <begin position="52"/>
        <end position="72"/>
    </location>
</feature>
<evidence type="ECO:0000313" key="2">
    <source>
        <dbReference type="EMBL" id="MCA9374843.1"/>
    </source>
</evidence>
<dbReference type="Proteomes" id="UP000748332">
    <property type="component" value="Unassembled WGS sequence"/>
</dbReference>
<proteinExistence type="predicted"/>
<sequence>MKPTIKKFFNKVTTVGLAFQWFGINNPWSSSFTTFNGTVSKAQTVINLAAGASGLVAVGIIIAGGYTFITASGNPESIDKGSKMVMYAVAGLIVVFISRALIIFVLSDILGV</sequence>
<protein>
    <submittedName>
        <fullName evidence="2">Uncharacterized protein</fullName>
    </submittedName>
</protein>
<evidence type="ECO:0000256" key="1">
    <source>
        <dbReference type="SAM" id="Phobius"/>
    </source>
</evidence>
<accession>A0A955I1I5</accession>
<keyword evidence="1" id="KW-0812">Transmembrane</keyword>
<name>A0A955I1I5_9BACT</name>
<keyword evidence="1" id="KW-0472">Membrane</keyword>
<organism evidence="2 3">
    <name type="scientific">Candidatus Dojkabacteria bacterium</name>
    <dbReference type="NCBI Taxonomy" id="2099670"/>
    <lineage>
        <taxon>Bacteria</taxon>
        <taxon>Candidatus Dojkabacteria</taxon>
    </lineage>
</organism>